<evidence type="ECO:0000313" key="10">
    <source>
        <dbReference type="Proteomes" id="UP000004947"/>
    </source>
</evidence>
<evidence type="ECO:0000256" key="6">
    <source>
        <dbReference type="ARBA" id="ARBA00023004"/>
    </source>
</evidence>
<dbReference type="SFLD" id="SFLDG01082">
    <property type="entry name" value="B12-binding_domain_containing"/>
    <property type="match status" value="1"/>
</dbReference>
<dbReference type="SMART" id="SM00729">
    <property type="entry name" value="Elp3"/>
    <property type="match status" value="1"/>
</dbReference>
<dbReference type="Proteomes" id="UP000004947">
    <property type="component" value="Unassembled WGS sequence"/>
</dbReference>
<dbReference type="AlphaFoldDB" id="A6DJU6"/>
<keyword evidence="2 9" id="KW-0489">Methyltransferase</keyword>
<evidence type="ECO:0000256" key="3">
    <source>
        <dbReference type="ARBA" id="ARBA00022679"/>
    </source>
</evidence>
<dbReference type="InterPro" id="IPR007197">
    <property type="entry name" value="rSAM"/>
</dbReference>
<evidence type="ECO:0000256" key="5">
    <source>
        <dbReference type="ARBA" id="ARBA00022723"/>
    </source>
</evidence>
<evidence type="ECO:0000256" key="4">
    <source>
        <dbReference type="ARBA" id="ARBA00022691"/>
    </source>
</evidence>
<name>A6DJU6_9BACT</name>
<keyword evidence="7" id="KW-0411">Iron-sulfur</keyword>
<accession>A6DJU6</accession>
<dbReference type="eggNOG" id="COG1032">
    <property type="taxonomic scope" value="Bacteria"/>
</dbReference>
<dbReference type="SUPFAM" id="SSF102114">
    <property type="entry name" value="Radical SAM enzymes"/>
    <property type="match status" value="1"/>
</dbReference>
<dbReference type="EMBL" id="ABCK01000006">
    <property type="protein sequence ID" value="EDM28170.1"/>
    <property type="molecule type" value="Genomic_DNA"/>
</dbReference>
<keyword evidence="5" id="KW-0479">Metal-binding</keyword>
<keyword evidence="3 9" id="KW-0808">Transferase</keyword>
<dbReference type="InterPro" id="IPR023404">
    <property type="entry name" value="rSAM_horseshoe"/>
</dbReference>
<dbReference type="InterPro" id="IPR034466">
    <property type="entry name" value="Methyltransferase_Class_B"/>
</dbReference>
<comment type="caution">
    <text evidence="9">The sequence shown here is derived from an EMBL/GenBank/DDBJ whole genome shotgun (WGS) entry which is preliminary data.</text>
</comment>
<protein>
    <submittedName>
        <fullName evidence="9">Hypothetical methyltransferase</fullName>
    </submittedName>
</protein>
<dbReference type="PROSITE" id="PS51918">
    <property type="entry name" value="RADICAL_SAM"/>
    <property type="match status" value="1"/>
</dbReference>
<evidence type="ECO:0000256" key="2">
    <source>
        <dbReference type="ARBA" id="ARBA00022603"/>
    </source>
</evidence>
<dbReference type="Pfam" id="PF13282">
    <property type="entry name" value="DUF4070"/>
    <property type="match status" value="1"/>
</dbReference>
<dbReference type="PANTHER" id="PTHR43409:SF7">
    <property type="entry name" value="BLL1977 PROTEIN"/>
    <property type="match status" value="1"/>
</dbReference>
<feature type="domain" description="Radical SAM core" evidence="8">
    <location>
        <begin position="171"/>
        <end position="408"/>
    </location>
</feature>
<sequence>MKIAFVAMSGVRVQDEDLLREGLTLPGFVERSEVIASLPSLGLLTLAGLTPGYHEKAYFEVKQFEGIDFLSADFDLVVISSFSAQIFEAYDLAKACRIQGMKVIMGGLHVSLNPHEAMNHCDAICLGEGEILWAQILGDFEKDEVKKVYDASGQEYCLQNSPMPAYELLDPSFYNRLTIQTSRGCPHSCEFCAGSILLTSKYKQKPAEKILAELDRICELWDRPFIEFADDNSFVNKKFWRELLPEIQKRNIRWFTEADIAVGDDEDFLDLLFQSGCKELLIGLESPVLNGLDGIELRNNWKAKRIETYKENLLRIQQKGIRVNACFIIGLDSHDERIFDAVYDFCDECNVYDVQVTLPTPFPGTELYKRLKKSGRLLEDQAWDKCTLFDLNFEPIHFTYDELRDGFRGLVKRLYAKEFTNKRREHFKRQWKLARTV</sequence>
<dbReference type="InterPro" id="IPR051198">
    <property type="entry name" value="BchE-like"/>
</dbReference>
<dbReference type="GO" id="GO:0051539">
    <property type="term" value="F:4 iron, 4 sulfur cluster binding"/>
    <property type="evidence" value="ECO:0007669"/>
    <property type="project" value="UniProtKB-KW"/>
</dbReference>
<evidence type="ECO:0000313" key="9">
    <source>
        <dbReference type="EMBL" id="EDM28170.1"/>
    </source>
</evidence>
<evidence type="ECO:0000256" key="1">
    <source>
        <dbReference type="ARBA" id="ARBA00001966"/>
    </source>
</evidence>
<organism evidence="9 10">
    <name type="scientific">Lentisphaera araneosa HTCC2155</name>
    <dbReference type="NCBI Taxonomy" id="313628"/>
    <lineage>
        <taxon>Bacteria</taxon>
        <taxon>Pseudomonadati</taxon>
        <taxon>Lentisphaerota</taxon>
        <taxon>Lentisphaeria</taxon>
        <taxon>Lentisphaerales</taxon>
        <taxon>Lentisphaeraceae</taxon>
        <taxon>Lentisphaera</taxon>
    </lineage>
</organism>
<dbReference type="Gene3D" id="3.40.50.280">
    <property type="entry name" value="Cobalamin-binding domain"/>
    <property type="match status" value="1"/>
</dbReference>
<dbReference type="RefSeq" id="WP_007278162.1">
    <property type="nucleotide sequence ID" value="NZ_ABCK01000006.1"/>
</dbReference>
<dbReference type="InterPro" id="IPR006638">
    <property type="entry name" value="Elp3/MiaA/NifB-like_rSAM"/>
</dbReference>
<dbReference type="GO" id="GO:0005829">
    <property type="term" value="C:cytosol"/>
    <property type="evidence" value="ECO:0007669"/>
    <property type="project" value="TreeGrafter"/>
</dbReference>
<dbReference type="GO" id="GO:0032259">
    <property type="term" value="P:methylation"/>
    <property type="evidence" value="ECO:0007669"/>
    <property type="project" value="UniProtKB-KW"/>
</dbReference>
<dbReference type="Pfam" id="PF04055">
    <property type="entry name" value="Radical_SAM"/>
    <property type="match status" value="1"/>
</dbReference>
<dbReference type="SFLD" id="SFLDS00029">
    <property type="entry name" value="Radical_SAM"/>
    <property type="match status" value="1"/>
</dbReference>
<keyword evidence="10" id="KW-1185">Reference proteome</keyword>
<comment type="cofactor">
    <cofactor evidence="1">
        <name>[4Fe-4S] cluster</name>
        <dbReference type="ChEBI" id="CHEBI:49883"/>
    </cofactor>
</comment>
<dbReference type="STRING" id="313628.LNTAR_12476"/>
<proteinExistence type="predicted"/>
<evidence type="ECO:0000259" key="8">
    <source>
        <dbReference type="PROSITE" id="PS51918"/>
    </source>
</evidence>
<keyword evidence="4" id="KW-0949">S-adenosyl-L-methionine</keyword>
<dbReference type="OrthoDB" id="9801424at2"/>
<dbReference type="GO" id="GO:0008168">
    <property type="term" value="F:methyltransferase activity"/>
    <property type="evidence" value="ECO:0007669"/>
    <property type="project" value="UniProtKB-KW"/>
</dbReference>
<dbReference type="PANTHER" id="PTHR43409">
    <property type="entry name" value="ANAEROBIC MAGNESIUM-PROTOPORPHYRIN IX MONOMETHYL ESTER CYCLASE-RELATED"/>
    <property type="match status" value="1"/>
</dbReference>
<dbReference type="InterPro" id="IPR058240">
    <property type="entry name" value="rSAM_sf"/>
</dbReference>
<evidence type="ECO:0000256" key="7">
    <source>
        <dbReference type="ARBA" id="ARBA00023014"/>
    </source>
</evidence>
<dbReference type="Gene3D" id="3.80.30.20">
    <property type="entry name" value="tm_1862 like domain"/>
    <property type="match status" value="1"/>
</dbReference>
<gene>
    <name evidence="9" type="ORF">LNTAR_12476</name>
</gene>
<dbReference type="GO" id="GO:0046872">
    <property type="term" value="F:metal ion binding"/>
    <property type="evidence" value="ECO:0007669"/>
    <property type="project" value="UniProtKB-KW"/>
</dbReference>
<keyword evidence="6" id="KW-0408">Iron</keyword>
<reference evidence="9 10" key="1">
    <citation type="journal article" date="2010" name="J. Bacteriol.">
        <title>Genome sequence of Lentisphaera araneosa HTCC2155T, the type species of the order Lentisphaerales in the phylum Lentisphaerae.</title>
        <authorList>
            <person name="Thrash J.C."/>
            <person name="Cho J.C."/>
            <person name="Vergin K.L."/>
            <person name="Morris R.M."/>
            <person name="Giovannoni S.J."/>
        </authorList>
    </citation>
    <scope>NUCLEOTIDE SEQUENCE [LARGE SCALE GENOMIC DNA]</scope>
    <source>
        <strain evidence="9 10">HTCC2155</strain>
    </source>
</reference>
<dbReference type="SFLD" id="SFLDG01123">
    <property type="entry name" value="methyltransferase_(Class_B)"/>
    <property type="match status" value="1"/>
</dbReference>
<dbReference type="InterPro" id="IPR025274">
    <property type="entry name" value="DUF4070"/>
</dbReference>